<name>U5T5K0_9GAMM</name>
<dbReference type="Proteomes" id="UP000017640">
    <property type="component" value="Chromosome"/>
</dbReference>
<dbReference type="InterPro" id="IPR020845">
    <property type="entry name" value="AMP-binding_CS"/>
</dbReference>
<dbReference type="Gene3D" id="1.10.1200.10">
    <property type="entry name" value="ACP-like"/>
    <property type="match status" value="1"/>
</dbReference>
<dbReference type="CDD" id="cd07989">
    <property type="entry name" value="LPLAT_AGPAT-like"/>
    <property type="match status" value="1"/>
</dbReference>
<reference evidence="4 5" key="1">
    <citation type="journal article" date="2013" name="BMC Genomics">
        <title>Genomes of "Spiribacter", a streamlined, successful halophilic bacterium.</title>
        <authorList>
            <person name="Lopez-Perez M."/>
            <person name="Ghai R."/>
            <person name="Leon M.J."/>
            <person name="Rodriguez-Olmos A."/>
            <person name="Copa-Patino J.L."/>
            <person name="Soliveri J."/>
            <person name="Sanchez-Porro C."/>
            <person name="Ventosa A."/>
            <person name="Rodriguez-Valera F."/>
        </authorList>
    </citation>
    <scope>NUCLEOTIDE SEQUENCE [LARGE SCALE GENOMIC DNA]</scope>
    <source>
        <strain evidence="4 5">UAH-SP71</strain>
    </source>
</reference>
<dbReference type="InterPro" id="IPR000873">
    <property type="entry name" value="AMP-dep_synth/lig_dom"/>
</dbReference>
<dbReference type="PANTHER" id="PTHR43201:SF5">
    <property type="entry name" value="MEDIUM-CHAIN ACYL-COA LIGASE ACSF2, MITOCHONDRIAL"/>
    <property type="match status" value="1"/>
</dbReference>
<dbReference type="eggNOG" id="COG0236">
    <property type="taxonomic scope" value="Bacteria"/>
</dbReference>
<evidence type="ECO:0000313" key="4">
    <source>
        <dbReference type="EMBL" id="AGY92581.1"/>
    </source>
</evidence>
<dbReference type="SUPFAM" id="SSF47336">
    <property type="entry name" value="ACP-like"/>
    <property type="match status" value="1"/>
</dbReference>
<dbReference type="Pfam" id="PF00501">
    <property type="entry name" value="AMP-binding"/>
    <property type="match status" value="1"/>
</dbReference>
<dbReference type="InterPro" id="IPR042099">
    <property type="entry name" value="ANL_N_sf"/>
</dbReference>
<dbReference type="InterPro" id="IPR045851">
    <property type="entry name" value="AMP-bd_C_sf"/>
</dbReference>
<dbReference type="GO" id="GO:0031956">
    <property type="term" value="F:medium-chain fatty acid-CoA ligase activity"/>
    <property type="evidence" value="ECO:0007669"/>
    <property type="project" value="TreeGrafter"/>
</dbReference>
<dbReference type="SUPFAM" id="SSF69593">
    <property type="entry name" value="Glycerol-3-phosphate (1)-acyltransferase"/>
    <property type="match status" value="1"/>
</dbReference>
<feature type="domain" description="Carrier" evidence="3">
    <location>
        <begin position="550"/>
        <end position="635"/>
    </location>
</feature>
<dbReference type="GO" id="GO:0016746">
    <property type="term" value="F:acyltransferase activity"/>
    <property type="evidence" value="ECO:0007669"/>
    <property type="project" value="InterPro"/>
</dbReference>
<keyword evidence="2" id="KW-0436">Ligase</keyword>
<sequence>MADDADGPTIPALIRTAPGTAQRPAIIAYTATGAVTIDRHHLLAMAEAHAQTLKTAGLSRGDRILIQAPNSIEWVVIALATLMHGAVLVPVDAQMNRDDLAHVITDADPARIYITRALRPALPDSPTAVPIIELDSLDLTVSGDTSMAPTPRDGPATGDTATLFYTSGTTGPPKGVPLTHANLVSNVRALLEERIAGPEDRVLLPLPLHHVYPFSVGLLTVLGVGATLVMPQSLVGPRIAEALRDSRATILLGVPRLYEALWSRLEERLGGRRPWRQRLFHASVETCQRLQSRLGWPVGRWLFRPVMKRLAPALRLAVNGGAALDPVIARRLQGLGWTLASGYGLTETAPILTLNAPGDARLETAGRPLPGVSLRVVDGEVRARGPNVFAGYHNDAVDPAAVFDDAGWLRTGDGGQIDDQGYLHLTGRLSSTLVLAGGENIDPERVERALNAQPAIREAGVLADHGRLAAVIVPETHDPPDDGPQAAIDAAIRAAQADLPAHHAIGNAQLSADPLPRTRLGKLRRPHLARLFERLGSDQPETRQAPIDPEAMAPEDQALLADESALATWRYLTERFADQRLTPDSRLHLDLGLDSLGWMDLGIGLREQAGIELDDAAIGRVETVRDLLQEVIQADPAALAAEGQAPATLTEQLADPEALLDESSTRPLTPRGPLRYATARVALGACRQINRRFARIEVEGAWPQDGPFLITPRHVSAYDPIALTESLTRRQMEPLFWAGWTGLLFSSALRRTFSHVARILPIDPGAAPQRSLALAAAALQRGHSLVWFPEGQRGTDEALQPLRPGIGLLLAAHPVPVVPVWIEGTETVLPVGQLIPSHGTIRIRIGEPLYPEQYGSDSRTIVASVSAALEALGAGRGP</sequence>
<comment type="similarity">
    <text evidence="1">Belongs to the ATP-dependent AMP-binding enzyme family.</text>
</comment>
<protein>
    <recommendedName>
        <fullName evidence="3">Carrier domain-containing protein</fullName>
    </recommendedName>
</protein>
<dbReference type="AlphaFoldDB" id="U5T5K0"/>
<dbReference type="InterPro" id="IPR009081">
    <property type="entry name" value="PP-bd_ACP"/>
</dbReference>
<evidence type="ECO:0000313" key="5">
    <source>
        <dbReference type="Proteomes" id="UP000017640"/>
    </source>
</evidence>
<dbReference type="Pfam" id="PF01553">
    <property type="entry name" value="Acyltransferase"/>
    <property type="match status" value="1"/>
</dbReference>
<dbReference type="eggNOG" id="COG0204">
    <property type="taxonomic scope" value="Bacteria"/>
</dbReference>
<dbReference type="PROSITE" id="PS00455">
    <property type="entry name" value="AMP_BINDING"/>
    <property type="match status" value="1"/>
</dbReference>
<dbReference type="Pfam" id="PF00550">
    <property type="entry name" value="PP-binding"/>
    <property type="match status" value="1"/>
</dbReference>
<dbReference type="Gene3D" id="3.40.50.12780">
    <property type="entry name" value="N-terminal domain of ligase-like"/>
    <property type="match status" value="1"/>
</dbReference>
<evidence type="ECO:0000256" key="1">
    <source>
        <dbReference type="ARBA" id="ARBA00006432"/>
    </source>
</evidence>
<dbReference type="PATRIC" id="fig|1335757.3.peg.1591"/>
<dbReference type="GO" id="GO:0006631">
    <property type="term" value="P:fatty acid metabolic process"/>
    <property type="evidence" value="ECO:0007669"/>
    <property type="project" value="TreeGrafter"/>
</dbReference>
<organism evidence="4 5">
    <name type="scientific">Spiribacter curvatus</name>
    <dbReference type="NCBI Taxonomy" id="1335757"/>
    <lineage>
        <taxon>Bacteria</taxon>
        <taxon>Pseudomonadati</taxon>
        <taxon>Pseudomonadota</taxon>
        <taxon>Gammaproteobacteria</taxon>
        <taxon>Chromatiales</taxon>
        <taxon>Ectothiorhodospiraceae</taxon>
        <taxon>Spiribacter</taxon>
    </lineage>
</organism>
<dbReference type="STRING" id="1335757.SPICUR_08130"/>
<proteinExistence type="inferred from homology"/>
<dbReference type="EMBL" id="CP005990">
    <property type="protein sequence ID" value="AGY92581.1"/>
    <property type="molecule type" value="Genomic_DNA"/>
</dbReference>
<dbReference type="InterPro" id="IPR002123">
    <property type="entry name" value="Plipid/glycerol_acylTrfase"/>
</dbReference>
<dbReference type="KEGG" id="spiu:SPICUR_08130"/>
<dbReference type="SUPFAM" id="SSF56801">
    <property type="entry name" value="Acetyl-CoA synthetase-like"/>
    <property type="match status" value="1"/>
</dbReference>
<evidence type="ECO:0000259" key="3">
    <source>
        <dbReference type="PROSITE" id="PS50075"/>
    </source>
</evidence>
<dbReference type="HOGENOM" id="CLU_000022_45_1_6"/>
<evidence type="ECO:0000256" key="2">
    <source>
        <dbReference type="ARBA" id="ARBA00022598"/>
    </source>
</evidence>
<dbReference type="PANTHER" id="PTHR43201">
    <property type="entry name" value="ACYL-COA SYNTHETASE"/>
    <property type="match status" value="1"/>
</dbReference>
<gene>
    <name evidence="4" type="ORF">SPICUR_08130</name>
</gene>
<accession>U5T5K0</accession>
<dbReference type="Gene3D" id="3.30.300.30">
    <property type="match status" value="1"/>
</dbReference>
<dbReference type="InterPro" id="IPR036736">
    <property type="entry name" value="ACP-like_sf"/>
</dbReference>
<dbReference type="RefSeq" id="WP_023367876.1">
    <property type="nucleotide sequence ID" value="NC_022664.1"/>
</dbReference>
<dbReference type="PROSITE" id="PS50075">
    <property type="entry name" value="CARRIER"/>
    <property type="match status" value="1"/>
</dbReference>
<dbReference type="eggNOG" id="COG1022">
    <property type="taxonomic scope" value="Bacteria"/>
</dbReference>
<dbReference type="Pfam" id="PF23562">
    <property type="entry name" value="AMP-binding_C_3"/>
    <property type="match status" value="1"/>
</dbReference>
<dbReference type="SMART" id="SM00563">
    <property type="entry name" value="PlsC"/>
    <property type="match status" value="1"/>
</dbReference>
<keyword evidence="5" id="KW-1185">Reference proteome</keyword>